<dbReference type="Pfam" id="PF00023">
    <property type="entry name" value="Ank"/>
    <property type="match status" value="1"/>
</dbReference>
<dbReference type="SMART" id="SM00248">
    <property type="entry name" value="ANK"/>
    <property type="match status" value="7"/>
</dbReference>
<dbReference type="PANTHER" id="PTHR24186:SF50">
    <property type="entry name" value="ANKYRIN REPEAT-CONTAINING PROTEIN ITN1-LIKE ISOFORM X1"/>
    <property type="match status" value="1"/>
</dbReference>
<accession>A0A6P6A7C8</accession>
<dbReference type="RefSeq" id="XP_022760833.1">
    <property type="nucleotide sequence ID" value="XM_022905098.1"/>
</dbReference>
<feature type="repeat" description="ANK" evidence="7">
    <location>
        <begin position="75"/>
        <end position="97"/>
    </location>
</feature>
<feature type="transmembrane region" description="Helical" evidence="8">
    <location>
        <begin position="471"/>
        <end position="492"/>
    </location>
</feature>
<evidence type="ECO:0000256" key="8">
    <source>
        <dbReference type="SAM" id="Phobius"/>
    </source>
</evidence>
<dbReference type="OrthoDB" id="303876at2759"/>
<dbReference type="PROSITE" id="PS50088">
    <property type="entry name" value="ANK_REPEAT"/>
    <property type="match status" value="4"/>
</dbReference>
<keyword evidence="3" id="KW-0677">Repeat</keyword>
<organism evidence="10 11">
    <name type="scientific">Durio zibethinus</name>
    <name type="common">Durian</name>
    <dbReference type="NCBI Taxonomy" id="66656"/>
    <lineage>
        <taxon>Eukaryota</taxon>
        <taxon>Viridiplantae</taxon>
        <taxon>Streptophyta</taxon>
        <taxon>Embryophyta</taxon>
        <taxon>Tracheophyta</taxon>
        <taxon>Spermatophyta</taxon>
        <taxon>Magnoliopsida</taxon>
        <taxon>eudicotyledons</taxon>
        <taxon>Gunneridae</taxon>
        <taxon>Pentapetalae</taxon>
        <taxon>rosids</taxon>
        <taxon>malvids</taxon>
        <taxon>Malvales</taxon>
        <taxon>Malvaceae</taxon>
        <taxon>Helicteroideae</taxon>
        <taxon>Durio</taxon>
    </lineage>
</organism>
<evidence type="ECO:0000256" key="3">
    <source>
        <dbReference type="ARBA" id="ARBA00022737"/>
    </source>
</evidence>
<evidence type="ECO:0000256" key="2">
    <source>
        <dbReference type="ARBA" id="ARBA00022692"/>
    </source>
</evidence>
<dbReference type="GO" id="GO:0005886">
    <property type="term" value="C:plasma membrane"/>
    <property type="evidence" value="ECO:0007669"/>
    <property type="project" value="TreeGrafter"/>
</dbReference>
<feature type="repeat" description="ANK" evidence="7">
    <location>
        <begin position="149"/>
        <end position="181"/>
    </location>
</feature>
<evidence type="ECO:0000256" key="5">
    <source>
        <dbReference type="ARBA" id="ARBA00023043"/>
    </source>
</evidence>
<evidence type="ECO:0000256" key="6">
    <source>
        <dbReference type="ARBA" id="ARBA00023136"/>
    </source>
</evidence>
<feature type="transmembrane region" description="Helical" evidence="8">
    <location>
        <begin position="498"/>
        <end position="518"/>
    </location>
</feature>
<dbReference type="PROSITE" id="PS50297">
    <property type="entry name" value="ANK_REP_REGION"/>
    <property type="match status" value="3"/>
</dbReference>
<keyword evidence="5 7" id="KW-0040">ANK repeat</keyword>
<dbReference type="SUPFAM" id="SSF48403">
    <property type="entry name" value="Ankyrin repeat"/>
    <property type="match status" value="1"/>
</dbReference>
<keyword evidence="10" id="KW-1185">Reference proteome</keyword>
<keyword evidence="4 8" id="KW-1133">Transmembrane helix</keyword>
<dbReference type="PANTHER" id="PTHR24186">
    <property type="entry name" value="PROTEIN PHOSPHATASE 1 REGULATORY SUBUNIT"/>
    <property type="match status" value="1"/>
</dbReference>
<protein>
    <submittedName>
        <fullName evidence="11">Ankyrin repeat-containing protein NPR4-like</fullName>
    </submittedName>
</protein>
<keyword evidence="6 8" id="KW-0472">Membrane</keyword>
<dbReference type="InterPro" id="IPR002110">
    <property type="entry name" value="Ankyrin_rpt"/>
</dbReference>
<reference evidence="11" key="1">
    <citation type="submission" date="2025-08" db="UniProtKB">
        <authorList>
            <consortium name="RefSeq"/>
        </authorList>
    </citation>
    <scope>IDENTIFICATION</scope>
    <source>
        <tissue evidence="11">Fruit stalk</tissue>
    </source>
</reference>
<dbReference type="KEGG" id="dzi:111307032"/>
<dbReference type="Proteomes" id="UP000515121">
    <property type="component" value="Unplaced"/>
</dbReference>
<feature type="repeat" description="ANK" evidence="7">
    <location>
        <begin position="24"/>
        <end position="47"/>
    </location>
</feature>
<comment type="subcellular location">
    <subcellularLocation>
        <location evidence="1">Membrane</location>
        <topology evidence="1">Multi-pass membrane protein</topology>
    </subcellularLocation>
</comment>
<dbReference type="Gene3D" id="1.25.40.20">
    <property type="entry name" value="Ankyrin repeat-containing domain"/>
    <property type="match status" value="2"/>
</dbReference>
<evidence type="ECO:0000259" key="9">
    <source>
        <dbReference type="Pfam" id="PF13962"/>
    </source>
</evidence>
<keyword evidence="2 8" id="KW-0812">Transmembrane</keyword>
<dbReference type="GeneID" id="111307032"/>
<dbReference type="AlphaFoldDB" id="A0A6P6A7C8"/>
<dbReference type="Pfam" id="PF13962">
    <property type="entry name" value="PGG"/>
    <property type="match status" value="1"/>
</dbReference>
<dbReference type="InterPro" id="IPR026961">
    <property type="entry name" value="PGG_dom"/>
</dbReference>
<proteinExistence type="predicted"/>
<feature type="transmembrane region" description="Helical" evidence="8">
    <location>
        <begin position="429"/>
        <end position="451"/>
    </location>
</feature>
<feature type="repeat" description="ANK" evidence="7">
    <location>
        <begin position="183"/>
        <end position="215"/>
    </location>
</feature>
<dbReference type="InterPro" id="IPR036770">
    <property type="entry name" value="Ankyrin_rpt-contain_sf"/>
</dbReference>
<dbReference type="Pfam" id="PF12796">
    <property type="entry name" value="Ank_2"/>
    <property type="match status" value="2"/>
</dbReference>
<evidence type="ECO:0000256" key="7">
    <source>
        <dbReference type="PROSITE-ProRule" id="PRU00023"/>
    </source>
</evidence>
<name>A0A6P6A7C8_DURZI</name>
<feature type="domain" description="PGG" evidence="9">
    <location>
        <begin position="383"/>
        <end position="491"/>
    </location>
</feature>
<gene>
    <name evidence="11" type="primary">LOC111307032</name>
</gene>
<evidence type="ECO:0000256" key="4">
    <source>
        <dbReference type="ARBA" id="ARBA00022989"/>
    </source>
</evidence>
<evidence type="ECO:0000313" key="11">
    <source>
        <dbReference type="RefSeq" id="XP_022760833.1"/>
    </source>
</evidence>
<evidence type="ECO:0000313" key="10">
    <source>
        <dbReference type="Proteomes" id="UP000515121"/>
    </source>
</evidence>
<evidence type="ECO:0000256" key="1">
    <source>
        <dbReference type="ARBA" id="ARBA00004141"/>
    </source>
</evidence>
<sequence length="529" mass="58386">MPSLNFLRQLVDKCPSLLLQPNLNGEIPLHIAATNGHSAIVKFLIERTKLPQDEDLEKNLEATRVRQMLTMRDDQGNTALHKAARYGQVEVLRELMKALNSHHHYFSIFSANKSGETPLYIAAIEKYPLFVAELLHTCNSTSMPYGGPHGRTALHAAVMAGYKRTTEILLKEKMHLAKETDDKRRTPLHYAAHLGRRPIAKLLLETDASAAYMTDEETGTTALHMAAWRGHLGVMEDIITYCPGCRDIVDKNGRNYLHFAIVALEATQFMILIKGYINSEEISLRNLLHQKDVNGSTPLDVINFGPTHLRVKSTIYAASYLKAHGFGRLVYGISDPKMEKLVQEMLKEIGDKAEVAGVPVHNSFRECFVGKDDEATGEKIEILNKAADTHLLVATLVATVTFTAAFTVPGGYKSEQGTATLSRDSAFKAFIITDTLAFVFSLLAIALHFTVASESRKLVQLLLKHIQMADYLTCLAMAAMVIAFSTGTYAVLESSSGFAIAACSLGISFFAGLIIVTFNSRPVIRPLDY</sequence>